<feature type="transmembrane region" description="Helical" evidence="1">
    <location>
        <begin position="48"/>
        <end position="68"/>
    </location>
</feature>
<feature type="transmembrane region" description="Helical" evidence="1">
    <location>
        <begin position="222"/>
        <end position="245"/>
    </location>
</feature>
<accession>A0A448YHT7</accession>
<reference evidence="2 3" key="1">
    <citation type="submission" date="2018-12" db="EMBL/GenBank/DDBJ databases">
        <authorList>
            <person name="Tiukova I."/>
            <person name="Dainat J."/>
        </authorList>
    </citation>
    <scope>NUCLEOTIDE SEQUENCE [LARGE SCALE GENOMIC DNA]</scope>
</reference>
<keyword evidence="1" id="KW-0472">Membrane</keyword>
<evidence type="ECO:0000313" key="3">
    <source>
        <dbReference type="Proteomes" id="UP000290900"/>
    </source>
</evidence>
<proteinExistence type="predicted"/>
<organism evidence="2 3">
    <name type="scientific">Brettanomyces naardenensis</name>
    <name type="common">Yeast</name>
    <dbReference type="NCBI Taxonomy" id="13370"/>
    <lineage>
        <taxon>Eukaryota</taxon>
        <taxon>Fungi</taxon>
        <taxon>Dikarya</taxon>
        <taxon>Ascomycota</taxon>
        <taxon>Saccharomycotina</taxon>
        <taxon>Pichiomycetes</taxon>
        <taxon>Pichiales</taxon>
        <taxon>Pichiaceae</taxon>
        <taxon>Brettanomyces</taxon>
    </lineage>
</organism>
<dbReference type="InParanoid" id="A0A448YHT7"/>
<dbReference type="AlphaFoldDB" id="A0A448YHT7"/>
<keyword evidence="1" id="KW-1133">Transmembrane helix</keyword>
<evidence type="ECO:0000313" key="2">
    <source>
        <dbReference type="EMBL" id="VEU20514.1"/>
    </source>
</evidence>
<gene>
    <name evidence="2" type="ORF">BRENAR_LOCUS1249</name>
</gene>
<sequence>MGDASYPSTSTTSLSLTKAAKYTLYVLYLTEVPIIGLPTTNGFYKISMALYTGVSSIILLLYTILIYFKSLQGSEVWISASGNTNRGILHNALNFLPDLLENVASLGINAISRALSACHIGIPVKLNAPVVAYSLVGIRKLISLASYAFITPLDDNSTHVKAFFGYLVINLIQYRYIMNTDNTIKGRSPSKVSFREGVTSFFVRPGKSMRYEAEKMIFRRRFLFFFAFVISALLGSTMLQTYAGIQGSYSLVRTLLPKILMLIDLEFLRTQLFEFDGIDLTIINTPESYFHKV</sequence>
<dbReference type="OrthoDB" id="3992895at2759"/>
<evidence type="ECO:0000256" key="1">
    <source>
        <dbReference type="SAM" id="Phobius"/>
    </source>
</evidence>
<dbReference type="Proteomes" id="UP000290900">
    <property type="component" value="Unassembled WGS sequence"/>
</dbReference>
<dbReference type="EMBL" id="CAACVR010000004">
    <property type="protein sequence ID" value="VEU20514.1"/>
    <property type="molecule type" value="Genomic_DNA"/>
</dbReference>
<name>A0A448YHT7_BRENA</name>
<protein>
    <submittedName>
        <fullName evidence="2">DEKNAAC101363</fullName>
    </submittedName>
</protein>
<keyword evidence="1" id="KW-0812">Transmembrane</keyword>
<keyword evidence="3" id="KW-1185">Reference proteome</keyword>